<evidence type="ECO:0000256" key="1">
    <source>
        <dbReference type="PROSITE-ProRule" id="PRU01251"/>
    </source>
</evidence>
<dbReference type="PROSITE" id="PS51903">
    <property type="entry name" value="CLP_R"/>
    <property type="match status" value="1"/>
</dbReference>
<dbReference type="SUPFAM" id="SSF81923">
    <property type="entry name" value="Double Clp-N motif"/>
    <property type="match status" value="1"/>
</dbReference>
<gene>
    <name evidence="3" type="ORF">HD593_011995</name>
</gene>
<dbReference type="EMBL" id="JACHMI010000001">
    <property type="protein sequence ID" value="MBB6557200.1"/>
    <property type="molecule type" value="Genomic_DNA"/>
</dbReference>
<dbReference type="InterPro" id="IPR036628">
    <property type="entry name" value="Clp_N_dom_sf"/>
</dbReference>
<dbReference type="GO" id="GO:0006508">
    <property type="term" value="P:proteolysis"/>
    <property type="evidence" value="ECO:0007669"/>
    <property type="project" value="UniProtKB-KW"/>
</dbReference>
<keyword evidence="3" id="KW-0645">Protease</keyword>
<dbReference type="GO" id="GO:0008233">
    <property type="term" value="F:peptidase activity"/>
    <property type="evidence" value="ECO:0007669"/>
    <property type="project" value="UniProtKB-KW"/>
</dbReference>
<organism evidence="3 4">
    <name type="scientific">Nonomuraea rubra</name>
    <dbReference type="NCBI Taxonomy" id="46180"/>
    <lineage>
        <taxon>Bacteria</taxon>
        <taxon>Bacillati</taxon>
        <taxon>Actinomycetota</taxon>
        <taxon>Actinomycetes</taxon>
        <taxon>Streptosporangiales</taxon>
        <taxon>Streptosporangiaceae</taxon>
        <taxon>Nonomuraea</taxon>
    </lineage>
</organism>
<keyword evidence="3" id="KW-0547">Nucleotide-binding</keyword>
<dbReference type="Proteomes" id="UP000565579">
    <property type="component" value="Unassembled WGS sequence"/>
</dbReference>
<dbReference type="Gene3D" id="1.10.1780.10">
    <property type="entry name" value="Clp, N-terminal domain"/>
    <property type="match status" value="1"/>
</dbReference>
<reference evidence="3 4" key="1">
    <citation type="submission" date="2020-08" db="EMBL/GenBank/DDBJ databases">
        <title>Sequencing the genomes of 1000 actinobacteria strains.</title>
        <authorList>
            <person name="Klenk H.-P."/>
        </authorList>
    </citation>
    <scope>NUCLEOTIDE SEQUENCE [LARGE SCALE GENOMIC DNA]</scope>
    <source>
        <strain evidence="3 4">DSM 43768</strain>
    </source>
</reference>
<dbReference type="GO" id="GO:0005524">
    <property type="term" value="F:ATP binding"/>
    <property type="evidence" value="ECO:0007669"/>
    <property type="project" value="UniProtKB-KW"/>
</dbReference>
<evidence type="ECO:0000259" key="2">
    <source>
        <dbReference type="PROSITE" id="PS51903"/>
    </source>
</evidence>
<keyword evidence="1" id="KW-0677">Repeat</keyword>
<comment type="caution">
    <text evidence="3">The sequence shown here is derived from an EMBL/GenBank/DDBJ whole genome shotgun (WGS) entry which is preliminary data.</text>
</comment>
<keyword evidence="3" id="KW-0378">Hydrolase</keyword>
<name>A0A7X0P8G2_9ACTN</name>
<protein>
    <submittedName>
        <fullName evidence="3">ATP-dependent Clp protease ATP-binding subunit ClpA</fullName>
    </submittedName>
</protein>
<keyword evidence="3" id="KW-0067">ATP-binding</keyword>
<dbReference type="PANTHER" id="PTHR47016:SF5">
    <property type="entry name" value="CLP DOMAIN SUPERFAMILY PROTEIN"/>
    <property type="match status" value="1"/>
</dbReference>
<accession>A0A7X0P8G2</accession>
<dbReference type="InterPro" id="IPR044217">
    <property type="entry name" value="CLPT1/2"/>
</dbReference>
<dbReference type="PANTHER" id="PTHR47016">
    <property type="entry name" value="ATP-DEPENDENT CLP PROTEASE ATP-BINDING SUBUNIT CLPT1, CHLOROPLASTIC"/>
    <property type="match status" value="1"/>
</dbReference>
<proteinExistence type="predicted"/>
<dbReference type="AlphaFoldDB" id="A0A7X0P8G2"/>
<dbReference type="Pfam" id="PF02861">
    <property type="entry name" value="Clp_N"/>
    <property type="match status" value="1"/>
</dbReference>
<sequence>MFERFTDRARRVLVLSQEEARALDHHHIGTEHLLLGLVREGEAVAAKALEGFGIGLEGARRQVVELAGRGETAAQGHLPFTARASRALQLAGQESQDRGLDYIGTEHLLLGLVREGTGTGVQALGKLGADLGAVTRAVDELVGKYRAPRA</sequence>
<keyword evidence="4" id="KW-1185">Reference proteome</keyword>
<feature type="domain" description="Clp R" evidence="2">
    <location>
        <begin position="2"/>
        <end position="144"/>
    </location>
</feature>
<evidence type="ECO:0000313" key="3">
    <source>
        <dbReference type="EMBL" id="MBB6557200.1"/>
    </source>
</evidence>
<dbReference type="InterPro" id="IPR004176">
    <property type="entry name" value="Clp_R_N"/>
</dbReference>
<evidence type="ECO:0000313" key="4">
    <source>
        <dbReference type="Proteomes" id="UP000565579"/>
    </source>
</evidence>